<keyword evidence="2 3" id="KW-0808">Transferase</keyword>
<dbReference type="FunFam" id="3.40.50.2000:FF:000060">
    <property type="entry name" value="Glycosyltransferase"/>
    <property type="match status" value="1"/>
</dbReference>
<dbReference type="InterPro" id="IPR002213">
    <property type="entry name" value="UDP_glucos_trans"/>
</dbReference>
<dbReference type="InterPro" id="IPR035595">
    <property type="entry name" value="UDP_glycos_trans_CS"/>
</dbReference>
<evidence type="ECO:0000256" key="4">
    <source>
        <dbReference type="RuleBase" id="RU362059"/>
    </source>
</evidence>
<evidence type="ECO:0000256" key="3">
    <source>
        <dbReference type="RuleBase" id="RU003718"/>
    </source>
</evidence>
<dbReference type="GO" id="GO:0080044">
    <property type="term" value="F:quercetin 7-O-glucosyltransferase activity"/>
    <property type="evidence" value="ECO:0007669"/>
    <property type="project" value="TreeGrafter"/>
</dbReference>
<evidence type="ECO:0000313" key="5">
    <source>
        <dbReference type="EMBL" id="OQV15785.1"/>
    </source>
</evidence>
<keyword evidence="3" id="KW-0328">Glycosyltransferase</keyword>
<dbReference type="CDD" id="cd03784">
    <property type="entry name" value="GT1_Gtf-like"/>
    <property type="match status" value="1"/>
</dbReference>
<gene>
    <name evidence="5" type="ORF">BV898_10038</name>
</gene>
<dbReference type="AlphaFoldDB" id="A0A1W0WKQ0"/>
<dbReference type="OrthoDB" id="5835829at2759"/>
<dbReference type="Pfam" id="PF00201">
    <property type="entry name" value="UDPGT"/>
    <property type="match status" value="1"/>
</dbReference>
<protein>
    <recommendedName>
        <fullName evidence="4">UDP-glucuronosyltransferase</fullName>
        <ecNumber evidence="4">2.4.1.17</ecNumber>
    </recommendedName>
</protein>
<dbReference type="GO" id="GO:0080043">
    <property type="term" value="F:quercetin 3-O-glucosyltransferase activity"/>
    <property type="evidence" value="ECO:0007669"/>
    <property type="project" value="TreeGrafter"/>
</dbReference>
<proteinExistence type="inferred from homology"/>
<organism evidence="5 6">
    <name type="scientific">Hypsibius exemplaris</name>
    <name type="common">Freshwater tardigrade</name>
    <dbReference type="NCBI Taxonomy" id="2072580"/>
    <lineage>
        <taxon>Eukaryota</taxon>
        <taxon>Metazoa</taxon>
        <taxon>Ecdysozoa</taxon>
        <taxon>Tardigrada</taxon>
        <taxon>Eutardigrada</taxon>
        <taxon>Parachela</taxon>
        <taxon>Hypsibioidea</taxon>
        <taxon>Hypsibiidae</taxon>
        <taxon>Hypsibius</taxon>
    </lineage>
</organism>
<comment type="similarity">
    <text evidence="1 3">Belongs to the UDP-glycosyltransferase family.</text>
</comment>
<evidence type="ECO:0000313" key="6">
    <source>
        <dbReference type="Proteomes" id="UP000192578"/>
    </source>
</evidence>
<sequence length="476" mass="52173">MASEIVIPRQHFLLLPFPAYGHMIPLAELGKKITQHHDVTFAVSKCLFEQIQKREFLSHEDFALVCIPDGLAEQLDGANVLNQTTFTTTINTAILGVRSLLQAVPTRSTVGNPANSLEITTPVDVVIGDNILAEGLMVCHERNIPFHFFNTACATMTLAAISMTEDHPVAENNAEDNQFVIMPVPGVPPPAIPEMIKKLRLTMGRATPYVNGIVFNSVLEVETDNVARIETFPIMKGIPLRFVGPLMPASKKISTIKMEQQTKVQTWLDRQSETSVVYVSFGSIAYPKPEQIAEVGKALLKVGKPFIWSIVSEQQQHLPEEITSRLGNQFEGEGNSFLILGWAPQKLILQHASTAVFLSHCGWNSTMESLAAGIPVVAWPMFGDQKINAEWLVQRSTAVMVDGTGLKPKRVVLADELARIIMAVGWNGTSNDSVCRSFAEAWRFKLATATSPGGSSDIAFRELVGLAHTSTADYNV</sequence>
<evidence type="ECO:0000256" key="2">
    <source>
        <dbReference type="ARBA" id="ARBA00022679"/>
    </source>
</evidence>
<dbReference type="GO" id="GO:0015020">
    <property type="term" value="F:glucuronosyltransferase activity"/>
    <property type="evidence" value="ECO:0007669"/>
    <property type="project" value="UniProtKB-EC"/>
</dbReference>
<comment type="catalytic activity">
    <reaction evidence="4">
        <text>glucuronate acceptor + UDP-alpha-D-glucuronate = acceptor beta-D-glucuronoside + UDP + H(+)</text>
        <dbReference type="Rhea" id="RHEA:21032"/>
        <dbReference type="ChEBI" id="CHEBI:15378"/>
        <dbReference type="ChEBI" id="CHEBI:58052"/>
        <dbReference type="ChEBI" id="CHEBI:58223"/>
        <dbReference type="ChEBI" id="CHEBI:132367"/>
        <dbReference type="ChEBI" id="CHEBI:132368"/>
        <dbReference type="EC" id="2.4.1.17"/>
    </reaction>
</comment>
<comment type="subcellular location">
    <subcellularLocation>
        <location evidence="4">Membrane</location>
        <topology evidence="4">Single-pass membrane protein</topology>
    </subcellularLocation>
</comment>
<name>A0A1W0WKQ0_HYPEX</name>
<comment type="caution">
    <text evidence="5">The sequence shown here is derived from an EMBL/GenBank/DDBJ whole genome shotgun (WGS) entry which is preliminary data.</text>
</comment>
<dbReference type="Gene3D" id="3.40.50.2000">
    <property type="entry name" value="Glycogen Phosphorylase B"/>
    <property type="match status" value="2"/>
</dbReference>
<dbReference type="EMBL" id="MTYJ01000082">
    <property type="protein sequence ID" value="OQV15785.1"/>
    <property type="molecule type" value="Genomic_DNA"/>
</dbReference>
<dbReference type="EC" id="2.4.1.17" evidence="4"/>
<accession>A0A1W0WKQ0</accession>
<dbReference type="GO" id="GO:0016020">
    <property type="term" value="C:membrane"/>
    <property type="evidence" value="ECO:0007669"/>
    <property type="project" value="UniProtKB-SubCell"/>
</dbReference>
<reference evidence="6" key="1">
    <citation type="submission" date="2017-01" db="EMBL/GenBank/DDBJ databases">
        <title>Comparative genomics of anhydrobiosis in the tardigrade Hypsibius dujardini.</title>
        <authorList>
            <person name="Yoshida Y."/>
            <person name="Koutsovoulos G."/>
            <person name="Laetsch D."/>
            <person name="Stevens L."/>
            <person name="Kumar S."/>
            <person name="Horikawa D."/>
            <person name="Ishino K."/>
            <person name="Komine S."/>
            <person name="Tomita M."/>
            <person name="Blaxter M."/>
            <person name="Arakawa K."/>
        </authorList>
    </citation>
    <scope>NUCLEOTIDE SEQUENCE [LARGE SCALE GENOMIC DNA]</scope>
    <source>
        <strain evidence="6">Z151</strain>
    </source>
</reference>
<keyword evidence="6" id="KW-1185">Reference proteome</keyword>
<dbReference type="Proteomes" id="UP000192578">
    <property type="component" value="Unassembled WGS sequence"/>
</dbReference>
<dbReference type="SUPFAM" id="SSF53756">
    <property type="entry name" value="UDP-Glycosyltransferase/glycogen phosphorylase"/>
    <property type="match status" value="1"/>
</dbReference>
<dbReference type="PANTHER" id="PTHR11926:SF774">
    <property type="entry name" value="UDP-GLYCOSYLTRANSFERASE 85A1-RELATED"/>
    <property type="match status" value="1"/>
</dbReference>
<dbReference type="PANTHER" id="PTHR11926">
    <property type="entry name" value="GLUCOSYL/GLUCURONOSYL TRANSFERASES"/>
    <property type="match status" value="1"/>
</dbReference>
<dbReference type="PROSITE" id="PS00375">
    <property type="entry name" value="UDPGT"/>
    <property type="match status" value="1"/>
</dbReference>
<evidence type="ECO:0000256" key="1">
    <source>
        <dbReference type="ARBA" id="ARBA00009995"/>
    </source>
</evidence>